<comment type="subcellular location">
    <subcellularLocation>
        <location evidence="1">Cell inner membrane</location>
        <topology evidence="1">Multi-pass membrane protein</topology>
    </subcellularLocation>
</comment>
<evidence type="ECO:0000256" key="6">
    <source>
        <dbReference type="ARBA" id="ARBA00022989"/>
    </source>
</evidence>
<dbReference type="PANTHER" id="PTHR30443">
    <property type="entry name" value="INNER MEMBRANE PROTEIN"/>
    <property type="match status" value="1"/>
</dbReference>
<evidence type="ECO:0000313" key="11">
    <source>
        <dbReference type="EMBL" id="MBL0421672.1"/>
    </source>
</evidence>
<evidence type="ECO:0000256" key="1">
    <source>
        <dbReference type="ARBA" id="ARBA00004429"/>
    </source>
</evidence>
<feature type="transmembrane region" description="Helical" evidence="8">
    <location>
        <begin position="60"/>
        <end position="84"/>
    </location>
</feature>
<dbReference type="SUPFAM" id="SSF53649">
    <property type="entry name" value="Alkaline phosphatase-like"/>
    <property type="match status" value="1"/>
</dbReference>
<feature type="transmembrane region" description="Helical" evidence="8">
    <location>
        <begin position="91"/>
        <end position="112"/>
    </location>
</feature>
<keyword evidence="7 8" id="KW-0472">Membrane</keyword>
<evidence type="ECO:0000256" key="7">
    <source>
        <dbReference type="ARBA" id="ARBA00023136"/>
    </source>
</evidence>
<feature type="domain" description="Phosphoethanolamine transferase N-terminal" evidence="10">
    <location>
        <begin position="75"/>
        <end position="215"/>
    </location>
</feature>
<evidence type="ECO:0000256" key="4">
    <source>
        <dbReference type="ARBA" id="ARBA00022679"/>
    </source>
</evidence>
<evidence type="ECO:0000313" key="12">
    <source>
        <dbReference type="Proteomes" id="UP000613011"/>
    </source>
</evidence>
<keyword evidence="12" id="KW-1185">Reference proteome</keyword>
<evidence type="ECO:0000259" key="9">
    <source>
        <dbReference type="Pfam" id="PF00884"/>
    </source>
</evidence>
<proteinExistence type="predicted"/>
<dbReference type="Gene3D" id="3.40.720.10">
    <property type="entry name" value="Alkaline Phosphatase, subunit A"/>
    <property type="match status" value="1"/>
</dbReference>
<keyword evidence="4 11" id="KW-0808">Transferase</keyword>
<dbReference type="Proteomes" id="UP000613011">
    <property type="component" value="Unassembled WGS sequence"/>
</dbReference>
<dbReference type="Pfam" id="PF00884">
    <property type="entry name" value="Sulfatase"/>
    <property type="match status" value="1"/>
</dbReference>
<sequence length="556" mass="60839">MRPAHVAFAPGAARRHARPRVATVAPWKLVAAASLWMAALPNLPLWSALAYLGVFAEASGWILAWGLAVAISAGVFAFVSVFSWRWTLKPLLVVLLVASSVAAHFMQAYGVVFDSTMLDNIVQTDLREAAALASPTLLAWVLLLGVVPAWLVVRTPVDFVRWPRQVARNAGAVAVALLVVVLSLLACFQPLASQMRNHKQLRYLITPLNMVYAAGVATAQPFLHRGARVAIGEDARRQAVAGARPPLLVLVVGETARSDHFGLNGYARDTTPRLAARGVASWRQAWSCGTNTATSLPCMFSHLGREGVGSAGAYENLLDVVQRAGLAVLWIDNQSGCKGVCDRVPHVVNSAELHPRHCKDGECLDAVLLEGLDEHIAALPEARRARGVVVVLHQMGSHGPAYSRRSPPEAKRFQPECTRADLQACDREALVNAYDNSIAYTDQVLASTIDWLDGRRQHYDAAMVYVSDHGESLGEHNLFLHGLPYAMAPDAQKHVAWITWLSPEVEQRSAMRMDCLRSLRDRPVSHDHFFHAVLGLLQVRSAVYRRDRDPYLACFG</sequence>
<dbReference type="GO" id="GO:0009244">
    <property type="term" value="P:lipopolysaccharide core region biosynthetic process"/>
    <property type="evidence" value="ECO:0007669"/>
    <property type="project" value="TreeGrafter"/>
</dbReference>
<dbReference type="AlphaFoldDB" id="A0A937D5U6"/>
<protein>
    <submittedName>
        <fullName evidence="11">Phosphoethanolamine--lipid A transferase</fullName>
    </submittedName>
</protein>
<feature type="transmembrane region" description="Helical" evidence="8">
    <location>
        <begin position="21"/>
        <end position="40"/>
    </location>
</feature>
<evidence type="ECO:0000256" key="2">
    <source>
        <dbReference type="ARBA" id="ARBA00022475"/>
    </source>
</evidence>
<keyword evidence="2" id="KW-1003">Cell membrane</keyword>
<dbReference type="PANTHER" id="PTHR30443:SF0">
    <property type="entry name" value="PHOSPHOETHANOLAMINE TRANSFERASE EPTA"/>
    <property type="match status" value="1"/>
</dbReference>
<reference evidence="11" key="1">
    <citation type="submission" date="2021-01" db="EMBL/GenBank/DDBJ databases">
        <title>Ramlibacter sp. strain AW1 16S ribosomal RNA gene Genome sequencing and assembly.</title>
        <authorList>
            <person name="Kang M."/>
        </authorList>
    </citation>
    <scope>NUCLEOTIDE SEQUENCE</scope>
    <source>
        <strain evidence="11">AW1</strain>
    </source>
</reference>
<dbReference type="GO" id="GO:0005886">
    <property type="term" value="C:plasma membrane"/>
    <property type="evidence" value="ECO:0007669"/>
    <property type="project" value="UniProtKB-SubCell"/>
</dbReference>
<organism evidence="11 12">
    <name type="scientific">Ramlibacter aurantiacus</name>
    <dbReference type="NCBI Taxonomy" id="2801330"/>
    <lineage>
        <taxon>Bacteria</taxon>
        <taxon>Pseudomonadati</taxon>
        <taxon>Pseudomonadota</taxon>
        <taxon>Betaproteobacteria</taxon>
        <taxon>Burkholderiales</taxon>
        <taxon>Comamonadaceae</taxon>
        <taxon>Ramlibacter</taxon>
    </lineage>
</organism>
<dbReference type="InterPro" id="IPR017850">
    <property type="entry name" value="Alkaline_phosphatase_core_sf"/>
</dbReference>
<evidence type="ECO:0000256" key="8">
    <source>
        <dbReference type="SAM" id="Phobius"/>
    </source>
</evidence>
<comment type="caution">
    <text evidence="11">The sequence shown here is derived from an EMBL/GenBank/DDBJ whole genome shotgun (WGS) entry which is preliminary data.</text>
</comment>
<feature type="transmembrane region" description="Helical" evidence="8">
    <location>
        <begin position="132"/>
        <end position="153"/>
    </location>
</feature>
<dbReference type="EMBL" id="JAEQNA010000005">
    <property type="protein sequence ID" value="MBL0421672.1"/>
    <property type="molecule type" value="Genomic_DNA"/>
</dbReference>
<name>A0A937D5U6_9BURK</name>
<keyword evidence="3" id="KW-0997">Cell inner membrane</keyword>
<dbReference type="RefSeq" id="WP_201684741.1">
    <property type="nucleotide sequence ID" value="NZ_JAEQNA010000005.1"/>
</dbReference>
<evidence type="ECO:0000259" key="10">
    <source>
        <dbReference type="Pfam" id="PF08019"/>
    </source>
</evidence>
<keyword evidence="6 8" id="KW-1133">Transmembrane helix</keyword>
<evidence type="ECO:0000256" key="3">
    <source>
        <dbReference type="ARBA" id="ARBA00022519"/>
    </source>
</evidence>
<dbReference type="InterPro" id="IPR058130">
    <property type="entry name" value="PEA_transf_C"/>
</dbReference>
<evidence type="ECO:0000256" key="5">
    <source>
        <dbReference type="ARBA" id="ARBA00022692"/>
    </source>
</evidence>
<accession>A0A937D5U6</accession>
<dbReference type="Pfam" id="PF08019">
    <property type="entry name" value="EptA_B_N"/>
    <property type="match status" value="1"/>
</dbReference>
<dbReference type="InterPro" id="IPR000917">
    <property type="entry name" value="Sulfatase_N"/>
</dbReference>
<dbReference type="GO" id="GO:0016776">
    <property type="term" value="F:phosphotransferase activity, phosphate group as acceptor"/>
    <property type="evidence" value="ECO:0007669"/>
    <property type="project" value="TreeGrafter"/>
</dbReference>
<dbReference type="InterPro" id="IPR040423">
    <property type="entry name" value="PEA_transferase"/>
</dbReference>
<feature type="transmembrane region" description="Helical" evidence="8">
    <location>
        <begin position="173"/>
        <end position="192"/>
    </location>
</feature>
<dbReference type="CDD" id="cd16017">
    <property type="entry name" value="LptA"/>
    <property type="match status" value="1"/>
</dbReference>
<feature type="domain" description="Sulfatase N-terminal" evidence="9">
    <location>
        <begin position="246"/>
        <end position="538"/>
    </location>
</feature>
<gene>
    <name evidence="11" type="ORF">JI739_15045</name>
</gene>
<dbReference type="InterPro" id="IPR012549">
    <property type="entry name" value="EptA-like_N"/>
</dbReference>
<keyword evidence="5 8" id="KW-0812">Transmembrane</keyword>
<dbReference type="NCBIfam" id="NF028537">
    <property type="entry name" value="P_eth_NH2_trans"/>
    <property type="match status" value="1"/>
</dbReference>